<keyword evidence="3" id="KW-1185">Reference proteome</keyword>
<dbReference type="RefSeq" id="WP_138323617.1">
    <property type="nucleotide sequence ID" value="NZ_CP040463.1"/>
</dbReference>
<keyword evidence="1" id="KW-0812">Transmembrane</keyword>
<accession>A0ABX5V9I4</accession>
<evidence type="ECO:0000313" key="3">
    <source>
        <dbReference type="Proteomes" id="UP000306825"/>
    </source>
</evidence>
<dbReference type="PANTHER" id="PTHR34351:SF1">
    <property type="entry name" value="SLR1927 PROTEIN"/>
    <property type="match status" value="1"/>
</dbReference>
<sequence length="274" mass="32459">MKLLEQFFDIRIKKSKYFYLLLVYIFFLFSAAYVHNNNIAYIVLFFTISFLFINLFLGRKNIKNIKLIPLSYERAFANTPFKYKFLLQGEGFDIHIHNKVIPILEKKEVIDLEYKFKKRGEFEIKDEIIYSFYPLRIIKFLKKVPINKKIIVYPQIKGKSLDDTFFKSKDLLGQRDDFEGLKSYEIGDSLSLIHWGSFAKGEIASKKFSFLNESKNLIFDIDNIDGDLEFKLSQLTKWVIEAYKKGYNFKVKLKNIYLDSKVGIDEILKKLALY</sequence>
<protein>
    <submittedName>
        <fullName evidence="2">DUF58 domain-containing protein</fullName>
    </submittedName>
</protein>
<organism evidence="2 3">
    <name type="scientific">Caminibacter mediatlanticus TB-2</name>
    <dbReference type="NCBI Taxonomy" id="391592"/>
    <lineage>
        <taxon>Bacteria</taxon>
        <taxon>Pseudomonadati</taxon>
        <taxon>Campylobacterota</taxon>
        <taxon>Epsilonproteobacteria</taxon>
        <taxon>Nautiliales</taxon>
        <taxon>Nautiliaceae</taxon>
        <taxon>Caminibacter</taxon>
    </lineage>
</organism>
<evidence type="ECO:0000313" key="2">
    <source>
        <dbReference type="EMBL" id="QCT94948.1"/>
    </source>
</evidence>
<keyword evidence="1" id="KW-0472">Membrane</keyword>
<keyword evidence="1" id="KW-1133">Transmembrane helix</keyword>
<name>A0ABX5V9I4_9BACT</name>
<feature type="transmembrane region" description="Helical" evidence="1">
    <location>
        <begin position="17"/>
        <end position="33"/>
    </location>
</feature>
<dbReference type="PANTHER" id="PTHR34351">
    <property type="entry name" value="SLR1927 PROTEIN-RELATED"/>
    <property type="match status" value="1"/>
</dbReference>
<reference evidence="2 3" key="1">
    <citation type="submission" date="2019-05" db="EMBL/GenBank/DDBJ databases">
        <title>A comparative analysis of the Nautiliaceae.</title>
        <authorList>
            <person name="Grosche A."/>
            <person name="Smedile F."/>
            <person name="Vetriani C."/>
        </authorList>
    </citation>
    <scope>NUCLEOTIDE SEQUENCE [LARGE SCALE GENOMIC DNA]</scope>
    <source>
        <strain evidence="2 3">TB-2</strain>
    </source>
</reference>
<gene>
    <name evidence="2" type="ORF">FE773_07025</name>
</gene>
<proteinExistence type="predicted"/>
<dbReference type="EMBL" id="CP040463">
    <property type="protein sequence ID" value="QCT94948.1"/>
    <property type="molecule type" value="Genomic_DNA"/>
</dbReference>
<evidence type="ECO:0000256" key="1">
    <source>
        <dbReference type="SAM" id="Phobius"/>
    </source>
</evidence>
<dbReference type="Proteomes" id="UP000306825">
    <property type="component" value="Chromosome"/>
</dbReference>
<feature type="transmembrane region" description="Helical" evidence="1">
    <location>
        <begin position="39"/>
        <end position="57"/>
    </location>
</feature>